<proteinExistence type="predicted"/>
<organism evidence="1 2">
    <name type="scientific">Fusarium solani subsp. cucurbitae</name>
    <name type="common">Neocosmosporum cucurbitae</name>
    <dbReference type="NCBI Taxonomy" id="2747967"/>
    <lineage>
        <taxon>Eukaryota</taxon>
        <taxon>Fungi</taxon>
        <taxon>Dikarya</taxon>
        <taxon>Ascomycota</taxon>
        <taxon>Pezizomycotina</taxon>
        <taxon>Sordariomycetes</taxon>
        <taxon>Hypocreomycetidae</taxon>
        <taxon>Hypocreales</taxon>
        <taxon>Nectriaceae</taxon>
        <taxon>Fusarium</taxon>
        <taxon>Fusarium solani species complex</taxon>
    </lineage>
</organism>
<protein>
    <submittedName>
        <fullName evidence="1">Uncharacterized protein</fullName>
    </submittedName>
</protein>
<sequence>MEPKKKPGALLRSVSRIFRRKRKEDDPNSDKKNGEASSSAPANVVFDRPAHIPISEFMSVIPLTAEVTYIEPIPWVDYEPRGMYPSSVMTRHLAKIAQEVRLELQKDANHDDTWTQHQGWALRNNVELVKHDLGHCKYTMLLDNKLHLSPLPKYPKTILDLGTGTGIWAVDMAELYPSARIIGVDLFPLQTKIVPPNVRFKIDNVEVAWRWGESIFDFIHARELTMTIYDWPNLVEEVYRALKPGAYFEISGFIPDYRSDDSTLPKESAYVKVGKLNFEIAEQRNRYLLEAGFDDVTERALKLPMGPWPSNPHLQKIGNFELVNWRDQAMTTFRNMCQNALGGDQTYYHEILAQAEAEVLNPNMHSYMPFYVVYGRKPLDAKPCGPRPEKPPVVREKVWWIGWEDGEVKGLCWPPGGNNDPPMI</sequence>
<keyword evidence="2" id="KW-1185">Reference proteome</keyword>
<reference evidence="1" key="1">
    <citation type="submission" date="2021-11" db="EMBL/GenBank/DDBJ databases">
        <title>Fusarium solani-melongenae Genome sequencing and assembly.</title>
        <authorList>
            <person name="Xie S."/>
            <person name="Huang L."/>
            <person name="Zhang X."/>
        </authorList>
    </citation>
    <scope>NUCLEOTIDE SEQUENCE</scope>
    <source>
        <strain evidence="1">CRI 24-3</strain>
    </source>
</reference>
<gene>
    <name evidence="1" type="ORF">LCI18_014369</name>
</gene>
<evidence type="ECO:0000313" key="1">
    <source>
        <dbReference type="EMBL" id="UPL03435.1"/>
    </source>
</evidence>
<dbReference type="EMBL" id="CP090041">
    <property type="protein sequence ID" value="UPL03435.1"/>
    <property type="molecule type" value="Genomic_DNA"/>
</dbReference>
<name>A0ACD3ZQ11_FUSSC</name>
<dbReference type="Proteomes" id="UP000830768">
    <property type="component" value="Chromosome 13"/>
</dbReference>
<accession>A0ACD3ZQ11</accession>
<evidence type="ECO:0000313" key="2">
    <source>
        <dbReference type="Proteomes" id="UP000830768"/>
    </source>
</evidence>